<dbReference type="InterPro" id="IPR001763">
    <property type="entry name" value="Rhodanese-like_dom"/>
</dbReference>
<dbReference type="SUPFAM" id="SSF56281">
    <property type="entry name" value="Metallo-hydrolase/oxidoreductase"/>
    <property type="match status" value="1"/>
</dbReference>
<feature type="domain" description="Rhodanese" evidence="2">
    <location>
        <begin position="270"/>
        <end position="352"/>
    </location>
</feature>
<protein>
    <submittedName>
        <fullName evidence="3">MBL fold metallo-hydrolase</fullName>
    </submittedName>
</protein>
<evidence type="ECO:0000256" key="1">
    <source>
        <dbReference type="ARBA" id="ARBA00022723"/>
    </source>
</evidence>
<dbReference type="GO" id="GO:0016787">
    <property type="term" value="F:hydrolase activity"/>
    <property type="evidence" value="ECO:0007669"/>
    <property type="project" value="UniProtKB-KW"/>
</dbReference>
<proteinExistence type="predicted"/>
<dbReference type="GO" id="GO:0006749">
    <property type="term" value="P:glutathione metabolic process"/>
    <property type="evidence" value="ECO:0007669"/>
    <property type="project" value="InterPro"/>
</dbReference>
<accession>A0A7C2JY03</accession>
<dbReference type="PANTHER" id="PTHR43084">
    <property type="entry name" value="PERSULFIDE DIOXYGENASE ETHE1"/>
    <property type="match status" value="1"/>
</dbReference>
<keyword evidence="1" id="KW-0479">Metal-binding</keyword>
<gene>
    <name evidence="3" type="ORF">ENQ76_02680</name>
</gene>
<dbReference type="GO" id="GO:0046872">
    <property type="term" value="F:metal ion binding"/>
    <property type="evidence" value="ECO:0007669"/>
    <property type="project" value="UniProtKB-KW"/>
</dbReference>
<dbReference type="Pfam" id="PF00753">
    <property type="entry name" value="Lactamase_B"/>
    <property type="match status" value="1"/>
</dbReference>
<reference evidence="3" key="1">
    <citation type="journal article" date="2020" name="mSystems">
        <title>Genome- and Community-Level Interaction Insights into Carbon Utilization and Element Cycling Functions of Hydrothermarchaeota in Hydrothermal Sediment.</title>
        <authorList>
            <person name="Zhou Z."/>
            <person name="Liu Y."/>
            <person name="Xu W."/>
            <person name="Pan J."/>
            <person name="Luo Z.H."/>
            <person name="Li M."/>
        </authorList>
    </citation>
    <scope>NUCLEOTIDE SEQUENCE [LARGE SCALE GENOMIC DNA]</scope>
    <source>
        <strain evidence="3">SpSt-339</strain>
    </source>
</reference>
<name>A0A7C2JY03_9PLAN</name>
<dbReference type="InterPro" id="IPR036873">
    <property type="entry name" value="Rhodanese-like_dom_sf"/>
</dbReference>
<dbReference type="GO" id="GO:0070813">
    <property type="term" value="P:hydrogen sulfide metabolic process"/>
    <property type="evidence" value="ECO:0007669"/>
    <property type="project" value="TreeGrafter"/>
</dbReference>
<feature type="domain" description="Rhodanese" evidence="2">
    <location>
        <begin position="375"/>
        <end position="463"/>
    </location>
</feature>
<dbReference type="SMART" id="SM00450">
    <property type="entry name" value="RHOD"/>
    <property type="match status" value="2"/>
</dbReference>
<comment type="caution">
    <text evidence="3">The sequence shown here is derived from an EMBL/GenBank/DDBJ whole genome shotgun (WGS) entry which is preliminary data.</text>
</comment>
<evidence type="ECO:0000313" key="3">
    <source>
        <dbReference type="EMBL" id="HEN14360.1"/>
    </source>
</evidence>
<evidence type="ECO:0000259" key="2">
    <source>
        <dbReference type="PROSITE" id="PS50206"/>
    </source>
</evidence>
<organism evidence="3">
    <name type="scientific">Schlesneria paludicola</name>
    <dbReference type="NCBI Taxonomy" id="360056"/>
    <lineage>
        <taxon>Bacteria</taxon>
        <taxon>Pseudomonadati</taxon>
        <taxon>Planctomycetota</taxon>
        <taxon>Planctomycetia</taxon>
        <taxon>Planctomycetales</taxon>
        <taxon>Planctomycetaceae</taxon>
        <taxon>Schlesneria</taxon>
    </lineage>
</organism>
<dbReference type="CDD" id="cd07724">
    <property type="entry name" value="POD-like_MBL-fold"/>
    <property type="match status" value="1"/>
</dbReference>
<keyword evidence="3" id="KW-0378">Hydrolase</keyword>
<dbReference type="InterPro" id="IPR051682">
    <property type="entry name" value="Mito_Persulfide_Diox"/>
</dbReference>
<dbReference type="InterPro" id="IPR044528">
    <property type="entry name" value="POD-like_MBL-fold"/>
</dbReference>
<dbReference type="Gene3D" id="3.60.15.10">
    <property type="entry name" value="Ribonuclease Z/Hydroxyacylglutathione hydrolase-like"/>
    <property type="match status" value="1"/>
</dbReference>
<dbReference type="InterPro" id="IPR001279">
    <property type="entry name" value="Metallo-B-lactamas"/>
</dbReference>
<dbReference type="PROSITE" id="PS50206">
    <property type="entry name" value="RHODANESE_3"/>
    <property type="match status" value="2"/>
</dbReference>
<dbReference type="GO" id="GO:0050313">
    <property type="term" value="F:sulfur dioxygenase activity"/>
    <property type="evidence" value="ECO:0007669"/>
    <property type="project" value="InterPro"/>
</dbReference>
<sequence>MILKQYYLGCLAHASYLIADERTKQAVVVDPQRDVEQYLRDAQAGGYAVKYVVLTHFHADFLAGHIELRNRAGARIVMGSRAQAEFDFQPMRDGDRIDLGDVRLQVLETPGHTPEGISLVVYDRAHSDTVPHAVLTGDTLFIGDVGRPDLLASIGVTADELAEMLYHSLHKLRSLPDTTRVYPAHGAGSMCGKSLSQETVSTIGEQKRFNYALQPMSLEEFKALVTADQPEAPDYFVYDAIKNRQERPDLEASLRSSLRALEVEDVLRLKNQGAQLVDVRDAADFEGAHLVGAINIGLRGKYATWCGSMLSHEQPIVVIADPGSEEEAVMRLGRIGFDNVTGYLRDGMAALEFRPELIQTVPRITAAALAEQLTGPDVPFVLDVRTEKEWRSGHIAGSHNIPLTHLRERLADVPVDRPVVVHCEGGYRSAIGVSLLAAAGRTNVSDLVGGIKAWSASQLPSAAEGVACCDR</sequence>
<dbReference type="EMBL" id="DSOK01000086">
    <property type="protein sequence ID" value="HEN14360.1"/>
    <property type="molecule type" value="Genomic_DNA"/>
</dbReference>
<dbReference type="SUPFAM" id="SSF52821">
    <property type="entry name" value="Rhodanese/Cell cycle control phosphatase"/>
    <property type="match status" value="2"/>
</dbReference>
<dbReference type="InterPro" id="IPR036866">
    <property type="entry name" value="RibonucZ/Hydroxyglut_hydro"/>
</dbReference>
<dbReference type="CDD" id="cd00158">
    <property type="entry name" value="RHOD"/>
    <property type="match status" value="2"/>
</dbReference>
<dbReference type="PANTHER" id="PTHR43084:SF1">
    <property type="entry name" value="PERSULFIDE DIOXYGENASE ETHE1, MITOCHONDRIAL"/>
    <property type="match status" value="1"/>
</dbReference>
<dbReference type="Gene3D" id="3.40.250.10">
    <property type="entry name" value="Rhodanese-like domain"/>
    <property type="match status" value="2"/>
</dbReference>
<dbReference type="Pfam" id="PF00581">
    <property type="entry name" value="Rhodanese"/>
    <property type="match status" value="2"/>
</dbReference>
<dbReference type="AlphaFoldDB" id="A0A7C2JY03"/>
<dbReference type="FunFam" id="3.60.15.10:FF:000030">
    <property type="entry name" value="Metallo-beta-lactamase family protein"/>
    <property type="match status" value="1"/>
</dbReference>
<dbReference type="SMART" id="SM00849">
    <property type="entry name" value="Lactamase_B"/>
    <property type="match status" value="1"/>
</dbReference>